<evidence type="ECO:0000313" key="6">
    <source>
        <dbReference type="Proteomes" id="UP000178735"/>
    </source>
</evidence>
<dbReference type="InterPro" id="IPR003646">
    <property type="entry name" value="SH3-like_bac-type"/>
</dbReference>
<dbReference type="PANTHER" id="PTHR34408">
    <property type="entry name" value="FAMILY PROTEIN, PUTATIVE-RELATED"/>
    <property type="match status" value="1"/>
</dbReference>
<dbReference type="CDD" id="cd02549">
    <property type="entry name" value="Peptidase_C39A"/>
    <property type="match status" value="1"/>
</dbReference>
<feature type="region of interest" description="Disordered" evidence="1">
    <location>
        <begin position="342"/>
        <end position="399"/>
    </location>
</feature>
<feature type="chain" id="PRO_5009533389" description="SH3b domain-containing protein" evidence="2">
    <location>
        <begin position="33"/>
        <end position="743"/>
    </location>
</feature>
<name>A0A1F7WFB3_9BACT</name>
<dbReference type="Pfam" id="PF08239">
    <property type="entry name" value="SH3_3"/>
    <property type="match status" value="1"/>
</dbReference>
<dbReference type="Gene3D" id="2.30.30.40">
    <property type="entry name" value="SH3 Domains"/>
    <property type="match status" value="2"/>
</dbReference>
<feature type="compositionally biased region" description="Acidic residues" evidence="1">
    <location>
        <begin position="365"/>
        <end position="386"/>
    </location>
</feature>
<feature type="compositionally biased region" description="Basic and acidic residues" evidence="1">
    <location>
        <begin position="555"/>
        <end position="568"/>
    </location>
</feature>
<comment type="caution">
    <text evidence="5">The sequence shown here is derived from an EMBL/GenBank/DDBJ whole genome shotgun (WGS) entry which is preliminary data.</text>
</comment>
<evidence type="ECO:0000259" key="3">
    <source>
        <dbReference type="PROSITE" id="PS50990"/>
    </source>
</evidence>
<evidence type="ECO:0000256" key="2">
    <source>
        <dbReference type="SAM" id="SignalP"/>
    </source>
</evidence>
<dbReference type="STRING" id="1817813.A2008_11025"/>
<dbReference type="GO" id="GO:0006508">
    <property type="term" value="P:proteolysis"/>
    <property type="evidence" value="ECO:0007669"/>
    <property type="project" value="InterPro"/>
</dbReference>
<feature type="domain" description="Peptidase C39" evidence="3">
    <location>
        <begin position="596"/>
        <end position="738"/>
    </location>
</feature>
<dbReference type="Proteomes" id="UP000178735">
    <property type="component" value="Unassembled WGS sequence"/>
</dbReference>
<dbReference type="InterPro" id="IPR005074">
    <property type="entry name" value="Peptidase_C39"/>
</dbReference>
<organism evidence="5 6">
    <name type="scientific">Candidatus Wallbacteria bacterium GWC2_49_35</name>
    <dbReference type="NCBI Taxonomy" id="1817813"/>
    <lineage>
        <taxon>Bacteria</taxon>
        <taxon>Candidatus Walliibacteriota</taxon>
    </lineage>
</organism>
<dbReference type="PANTHER" id="PTHR34408:SF1">
    <property type="entry name" value="GLYCOSYL HYDROLASE FAMILY 19 DOMAIN-CONTAINING PROTEIN HI_1415"/>
    <property type="match status" value="1"/>
</dbReference>
<gene>
    <name evidence="5" type="ORF">A2008_11025</name>
</gene>
<dbReference type="Gene3D" id="3.90.70.10">
    <property type="entry name" value="Cysteine proteinases"/>
    <property type="match status" value="1"/>
</dbReference>
<feature type="region of interest" description="Disordered" evidence="1">
    <location>
        <begin position="534"/>
        <end position="586"/>
    </location>
</feature>
<dbReference type="GO" id="GO:0005524">
    <property type="term" value="F:ATP binding"/>
    <property type="evidence" value="ECO:0007669"/>
    <property type="project" value="InterPro"/>
</dbReference>
<dbReference type="InterPro" id="IPR039564">
    <property type="entry name" value="Peptidase_C39-like"/>
</dbReference>
<dbReference type="Gene3D" id="3.30.750.180">
    <property type="entry name" value="GpdQ, beta-strand dimerisation domain"/>
    <property type="match status" value="1"/>
</dbReference>
<evidence type="ECO:0000313" key="5">
    <source>
        <dbReference type="EMBL" id="OGM01511.1"/>
    </source>
</evidence>
<feature type="compositionally biased region" description="Basic and acidic residues" evidence="1">
    <location>
        <begin position="387"/>
        <end position="396"/>
    </location>
</feature>
<dbReference type="InterPro" id="IPR042281">
    <property type="entry name" value="GpdQ_beta-strand"/>
</dbReference>
<dbReference type="SUPFAM" id="SSF56300">
    <property type="entry name" value="Metallo-dependent phosphatases"/>
    <property type="match status" value="1"/>
</dbReference>
<keyword evidence="2" id="KW-0732">Signal</keyword>
<protein>
    <recommendedName>
        <fullName evidence="7">SH3b domain-containing protein</fullName>
    </recommendedName>
</protein>
<dbReference type="SMART" id="SM00287">
    <property type="entry name" value="SH3b"/>
    <property type="match status" value="2"/>
</dbReference>
<accession>A0A1F7WFB3</accession>
<evidence type="ECO:0000256" key="1">
    <source>
        <dbReference type="SAM" id="MobiDB-lite"/>
    </source>
</evidence>
<dbReference type="GO" id="GO:0016020">
    <property type="term" value="C:membrane"/>
    <property type="evidence" value="ECO:0007669"/>
    <property type="project" value="InterPro"/>
</dbReference>
<dbReference type="Gene3D" id="3.60.21.10">
    <property type="match status" value="1"/>
</dbReference>
<evidence type="ECO:0008006" key="7">
    <source>
        <dbReference type="Google" id="ProtNLM"/>
    </source>
</evidence>
<dbReference type="Pfam" id="PF13529">
    <property type="entry name" value="Peptidase_C39_2"/>
    <property type="match status" value="1"/>
</dbReference>
<dbReference type="EMBL" id="MGFH01000235">
    <property type="protein sequence ID" value="OGM01511.1"/>
    <property type="molecule type" value="Genomic_DNA"/>
</dbReference>
<feature type="signal peptide" evidence="2">
    <location>
        <begin position="1"/>
        <end position="32"/>
    </location>
</feature>
<dbReference type="InterPro" id="IPR039563">
    <property type="entry name" value="Peptidase_C39_single_dom"/>
</dbReference>
<reference evidence="5 6" key="1">
    <citation type="journal article" date="2016" name="Nat. Commun.">
        <title>Thousands of microbial genomes shed light on interconnected biogeochemical processes in an aquifer system.</title>
        <authorList>
            <person name="Anantharaman K."/>
            <person name="Brown C.T."/>
            <person name="Hug L.A."/>
            <person name="Sharon I."/>
            <person name="Castelle C.J."/>
            <person name="Probst A.J."/>
            <person name="Thomas B.C."/>
            <person name="Singh A."/>
            <person name="Wilkins M.J."/>
            <person name="Karaoz U."/>
            <person name="Brodie E.L."/>
            <person name="Williams K.H."/>
            <person name="Hubbard S.S."/>
            <person name="Banfield J.F."/>
        </authorList>
    </citation>
    <scope>NUCLEOTIDE SEQUENCE [LARGE SCALE GENOMIC DNA]</scope>
</reference>
<dbReference type="AlphaFoldDB" id="A0A1F7WFB3"/>
<dbReference type="GO" id="GO:0008233">
    <property type="term" value="F:peptidase activity"/>
    <property type="evidence" value="ECO:0007669"/>
    <property type="project" value="InterPro"/>
</dbReference>
<feature type="domain" description="SH3b" evidence="4">
    <location>
        <begin position="468"/>
        <end position="531"/>
    </location>
</feature>
<dbReference type="PROSITE" id="PS51781">
    <property type="entry name" value="SH3B"/>
    <property type="match status" value="1"/>
</dbReference>
<feature type="compositionally biased region" description="Basic and acidic residues" evidence="1">
    <location>
        <begin position="536"/>
        <end position="547"/>
    </location>
</feature>
<proteinExistence type="predicted"/>
<dbReference type="InterPro" id="IPR029052">
    <property type="entry name" value="Metallo-depent_PP-like"/>
</dbReference>
<sequence length="743" mass="81380">MIKNNSFFSGARFYFLSLLLIICLAAGTSSFAASIGELNKDIAGGETSASEQKASSSALDSQAVKEKNKYEMGLLADLHICDTNLKAVNDVIAAINRMGVDSTAILGDSCKEIGTEKEFDLAVKTIRKLKGKIFAVTGNHDYIYADRKNGDKKVRASASVKKHKLERFREAFGQKSNYFAQKANGYLLIFLSADALDAKPLVTLSGGALKWLENTLSKNKEMPTIIFCHAPLENTFKAGEKLGMRGSSAQPADKLEDILKGNKQVFMWASGHVHIKPSGKHYNSSANLWKNQIRVIHNANINNSAKYFNTLTLTTEYVIVRTYDADKNSWLKKFERKVGHNGKFVTGDGKDDDEKDKDDEQEKDKDDDDEDRDKDDDEQDGNDNDDKDGNKDEPVDLKGIVTPGLGEVKVRDGAWGNVIGKLYSGKFVDIKSVEGDWYIIDYDGKKGYILKQAMVTNSGDNSKLKKMETTATVDVNPAYGLNVRDGAWGDKIGKLSDGAKIEIIGEDGDWYKIKYNGKTGFVYKAYVDVPKASAKRASDDKNKDDSPAKPAAAEAKNDDKDKSKDSDGNSKNQTAANGTKGFEKSGLLNVPERAQRAKENGPLGHSLCGPTSLAMAMEFYGVDKPTVKVAKETKTLSAGGGWQGTYCGNILTAAKNNGFKGSYQKENMTIDSLKAITESGRPVIANVNTQGYWGSGHYMVVTGVKDGKVYVNDPWQGGQRTYSFASFKAQWATRNERAIVVQP</sequence>
<dbReference type="PROSITE" id="PS50990">
    <property type="entry name" value="PEPTIDASE_C39"/>
    <property type="match status" value="1"/>
</dbReference>
<dbReference type="InterPro" id="IPR052354">
    <property type="entry name" value="Cell_Wall_Dynamics_Protein"/>
</dbReference>
<evidence type="ECO:0000259" key="4">
    <source>
        <dbReference type="PROSITE" id="PS51781"/>
    </source>
</evidence>